<sequence length="348" mass="38964">MAKNSKDRAQKPKATATALAAAGSENEEEVPVLEPPLVPGCWKDHGCAAGCGRANKATGSARAASMTWDESRRRYGGQTMGSNWEQLPRPPIEGAYVNEGYPTPEKSEAEEREDEKAEARAKLQEKEYQEEQRKQAERRRNNKANRPPKEKRVDHAKVARVAYDRRMLDTTIPSSSGWGPYSSGPPTPSSGGWGTGINPSGLSLVVTDVQHPRITCMDRTFLANAQRMGGEWRRSAVRWIPSTDRSLLKATCTYVWRVPVEQLSEDDYRDHIMEIVGQPATKGSPTKHDQRLVSFMERVDDVIDENGLRQLLKDSTMLRTFVKVVAARVTPSYLRDRVEEKIEDRAGE</sequence>
<dbReference type="GeneID" id="20804845"/>
<dbReference type="RefSeq" id="XP_009824971.1">
    <property type="nucleotide sequence ID" value="XM_009826669.1"/>
</dbReference>
<feature type="region of interest" description="Disordered" evidence="1">
    <location>
        <begin position="170"/>
        <end position="194"/>
    </location>
</feature>
<evidence type="ECO:0000313" key="2">
    <source>
        <dbReference type="EMBL" id="ETV84953.1"/>
    </source>
</evidence>
<feature type="compositionally biased region" description="Basic and acidic residues" evidence="1">
    <location>
        <begin position="1"/>
        <end position="10"/>
    </location>
</feature>
<feature type="region of interest" description="Disordered" evidence="1">
    <location>
        <begin position="53"/>
        <end position="158"/>
    </location>
</feature>
<feature type="region of interest" description="Disordered" evidence="1">
    <location>
        <begin position="1"/>
        <end position="31"/>
    </location>
</feature>
<dbReference type="EMBL" id="KI913118">
    <property type="protein sequence ID" value="ETV84953.1"/>
    <property type="molecule type" value="Genomic_DNA"/>
</dbReference>
<gene>
    <name evidence="2" type="ORF">H257_02849</name>
</gene>
<feature type="compositionally biased region" description="Basic and acidic residues" evidence="1">
    <location>
        <begin position="147"/>
        <end position="158"/>
    </location>
</feature>
<accession>W4H1C0</accession>
<name>W4H1C0_APHAT</name>
<feature type="compositionally biased region" description="Basic and acidic residues" evidence="1">
    <location>
        <begin position="105"/>
        <end position="139"/>
    </location>
</feature>
<protein>
    <submittedName>
        <fullName evidence="2">Uncharacterized protein</fullName>
    </submittedName>
</protein>
<dbReference type="VEuPathDB" id="FungiDB:H257_02849"/>
<reference evidence="2" key="1">
    <citation type="submission" date="2013-12" db="EMBL/GenBank/DDBJ databases">
        <title>The Genome Sequence of Aphanomyces astaci APO3.</title>
        <authorList>
            <consortium name="The Broad Institute Genomics Platform"/>
            <person name="Russ C."/>
            <person name="Tyler B."/>
            <person name="van West P."/>
            <person name="Dieguez-Uribeondo J."/>
            <person name="Young S.K."/>
            <person name="Zeng Q."/>
            <person name="Gargeya S."/>
            <person name="Fitzgerald M."/>
            <person name="Abouelleil A."/>
            <person name="Alvarado L."/>
            <person name="Chapman S.B."/>
            <person name="Gainer-Dewar J."/>
            <person name="Goldberg J."/>
            <person name="Griggs A."/>
            <person name="Gujja S."/>
            <person name="Hansen M."/>
            <person name="Howarth C."/>
            <person name="Imamovic A."/>
            <person name="Ireland A."/>
            <person name="Larimer J."/>
            <person name="McCowan C."/>
            <person name="Murphy C."/>
            <person name="Pearson M."/>
            <person name="Poon T.W."/>
            <person name="Priest M."/>
            <person name="Roberts A."/>
            <person name="Saif S."/>
            <person name="Shea T."/>
            <person name="Sykes S."/>
            <person name="Wortman J."/>
            <person name="Nusbaum C."/>
            <person name="Birren B."/>
        </authorList>
    </citation>
    <scope>NUCLEOTIDE SEQUENCE [LARGE SCALE GENOMIC DNA]</scope>
    <source>
        <strain evidence="2">APO3</strain>
    </source>
</reference>
<organism evidence="2">
    <name type="scientific">Aphanomyces astaci</name>
    <name type="common">Crayfish plague agent</name>
    <dbReference type="NCBI Taxonomy" id="112090"/>
    <lineage>
        <taxon>Eukaryota</taxon>
        <taxon>Sar</taxon>
        <taxon>Stramenopiles</taxon>
        <taxon>Oomycota</taxon>
        <taxon>Saprolegniomycetes</taxon>
        <taxon>Saprolegniales</taxon>
        <taxon>Verrucalvaceae</taxon>
        <taxon>Aphanomyces</taxon>
    </lineage>
</organism>
<evidence type="ECO:0000256" key="1">
    <source>
        <dbReference type="SAM" id="MobiDB-lite"/>
    </source>
</evidence>
<dbReference type="AlphaFoldDB" id="W4H1C0"/>
<feature type="compositionally biased region" description="Low complexity" evidence="1">
    <location>
        <begin position="173"/>
        <end position="182"/>
    </location>
</feature>
<proteinExistence type="predicted"/>